<feature type="DNA-binding region" description="H-T-H motif" evidence="4">
    <location>
        <begin position="63"/>
        <end position="82"/>
    </location>
</feature>
<dbReference type="PANTHER" id="PTHR30055:SF151">
    <property type="entry name" value="TRANSCRIPTIONAL REGULATORY PROTEIN"/>
    <property type="match status" value="1"/>
</dbReference>
<dbReference type="InterPro" id="IPR004111">
    <property type="entry name" value="Repressor_TetR_C"/>
</dbReference>
<evidence type="ECO:0000256" key="2">
    <source>
        <dbReference type="ARBA" id="ARBA00023125"/>
    </source>
</evidence>
<evidence type="ECO:0000313" key="7">
    <source>
        <dbReference type="EMBL" id="RYP88277.1"/>
    </source>
</evidence>
<reference evidence="7 8" key="1">
    <citation type="submission" date="2019-01" db="EMBL/GenBank/DDBJ databases">
        <title>Nocardioides guangzhouensis sp. nov., an actinobacterium isolated from soil.</title>
        <authorList>
            <person name="Fu Y."/>
            <person name="Cai Y."/>
            <person name="Lin Z."/>
            <person name="Chen P."/>
        </authorList>
    </citation>
    <scope>NUCLEOTIDE SEQUENCE [LARGE SCALE GENOMIC DNA]</scope>
    <source>
        <strain evidence="7 8">130</strain>
    </source>
</reference>
<dbReference type="OrthoDB" id="3519192at2"/>
<proteinExistence type="predicted"/>
<dbReference type="PROSITE" id="PS50977">
    <property type="entry name" value="HTH_TETR_2"/>
    <property type="match status" value="1"/>
</dbReference>
<comment type="caution">
    <text evidence="7">The sequence shown here is derived from an EMBL/GenBank/DDBJ whole genome shotgun (WGS) entry which is preliminary data.</text>
</comment>
<accession>A0A4Q4ZJ01</accession>
<feature type="domain" description="HTH tetR-type" evidence="6">
    <location>
        <begin position="42"/>
        <end position="100"/>
    </location>
</feature>
<dbReference type="GO" id="GO:0003700">
    <property type="term" value="F:DNA-binding transcription factor activity"/>
    <property type="evidence" value="ECO:0007669"/>
    <property type="project" value="TreeGrafter"/>
</dbReference>
<keyword evidence="8" id="KW-1185">Reference proteome</keyword>
<dbReference type="PANTHER" id="PTHR30055">
    <property type="entry name" value="HTH-TYPE TRANSCRIPTIONAL REGULATOR RUTR"/>
    <property type="match status" value="1"/>
</dbReference>
<keyword evidence="2 4" id="KW-0238">DNA-binding</keyword>
<feature type="region of interest" description="Disordered" evidence="5">
    <location>
        <begin position="1"/>
        <end position="41"/>
    </location>
</feature>
<dbReference type="Proteomes" id="UP000295198">
    <property type="component" value="Unassembled WGS sequence"/>
</dbReference>
<dbReference type="AlphaFoldDB" id="A0A4Q4ZJ01"/>
<name>A0A4Q4ZJ01_9ACTN</name>
<protein>
    <submittedName>
        <fullName evidence="7">TetR/AcrR family transcriptional regulator</fullName>
    </submittedName>
</protein>
<dbReference type="InterPro" id="IPR009057">
    <property type="entry name" value="Homeodomain-like_sf"/>
</dbReference>
<dbReference type="InterPro" id="IPR001647">
    <property type="entry name" value="HTH_TetR"/>
</dbReference>
<organism evidence="7 8">
    <name type="scientific">Nocardioides guangzhouensis</name>
    <dbReference type="NCBI Taxonomy" id="2497878"/>
    <lineage>
        <taxon>Bacteria</taxon>
        <taxon>Bacillati</taxon>
        <taxon>Actinomycetota</taxon>
        <taxon>Actinomycetes</taxon>
        <taxon>Propionibacteriales</taxon>
        <taxon>Nocardioidaceae</taxon>
        <taxon>Nocardioides</taxon>
    </lineage>
</organism>
<dbReference type="InterPro" id="IPR050109">
    <property type="entry name" value="HTH-type_TetR-like_transc_reg"/>
</dbReference>
<keyword evidence="1" id="KW-0805">Transcription regulation</keyword>
<dbReference type="GO" id="GO:0000976">
    <property type="term" value="F:transcription cis-regulatory region binding"/>
    <property type="evidence" value="ECO:0007669"/>
    <property type="project" value="TreeGrafter"/>
</dbReference>
<evidence type="ECO:0000256" key="3">
    <source>
        <dbReference type="ARBA" id="ARBA00023163"/>
    </source>
</evidence>
<dbReference type="Gene3D" id="1.10.10.60">
    <property type="entry name" value="Homeodomain-like"/>
    <property type="match status" value="1"/>
</dbReference>
<dbReference type="GO" id="GO:0045892">
    <property type="term" value="P:negative regulation of DNA-templated transcription"/>
    <property type="evidence" value="ECO:0007669"/>
    <property type="project" value="InterPro"/>
</dbReference>
<sequence length="254" mass="27200">MPVQNRSRSLPSADRLARCGRPHGAGRTMSTADADGTRRRAQLTRPAILEAATRLAAEGRPLTFRSLGTALDADPTAVYRHFRDKEDLVCGVLDRLLVEAEGQVDLSGSWREQIHQLAELTWGVCARYPSVCAEVHVLTTGGPGETACMELVLERLQDAGLDPQDAVRFYAVVSSFIVSVGSSVAVERLRVAAGSPRTSWTGELGKVDAQQFPVVAGLRGDLMALEDRAVHRMGIEVILDAAAAAARPSSSGRS</sequence>
<dbReference type="SUPFAM" id="SSF48498">
    <property type="entry name" value="Tetracyclin repressor-like, C-terminal domain"/>
    <property type="match status" value="1"/>
</dbReference>
<dbReference type="Pfam" id="PF02909">
    <property type="entry name" value="TetR_C_1"/>
    <property type="match status" value="1"/>
</dbReference>
<dbReference type="SUPFAM" id="SSF46689">
    <property type="entry name" value="Homeodomain-like"/>
    <property type="match status" value="1"/>
</dbReference>
<gene>
    <name evidence="7" type="ORF">EKO23_02775</name>
</gene>
<evidence type="ECO:0000259" key="6">
    <source>
        <dbReference type="PROSITE" id="PS50977"/>
    </source>
</evidence>
<dbReference type="InterPro" id="IPR036271">
    <property type="entry name" value="Tet_transcr_reg_TetR-rel_C_sf"/>
</dbReference>
<keyword evidence="3" id="KW-0804">Transcription</keyword>
<feature type="compositionally biased region" description="Polar residues" evidence="5">
    <location>
        <begin position="1"/>
        <end position="10"/>
    </location>
</feature>
<evidence type="ECO:0000256" key="5">
    <source>
        <dbReference type="SAM" id="MobiDB-lite"/>
    </source>
</evidence>
<evidence type="ECO:0000313" key="8">
    <source>
        <dbReference type="Proteomes" id="UP000295198"/>
    </source>
</evidence>
<dbReference type="Gene3D" id="1.10.357.10">
    <property type="entry name" value="Tetracycline Repressor, domain 2"/>
    <property type="match status" value="1"/>
</dbReference>
<evidence type="ECO:0000256" key="1">
    <source>
        <dbReference type="ARBA" id="ARBA00023015"/>
    </source>
</evidence>
<dbReference type="EMBL" id="SDKM01000003">
    <property type="protein sequence ID" value="RYP88277.1"/>
    <property type="molecule type" value="Genomic_DNA"/>
</dbReference>
<evidence type="ECO:0000256" key="4">
    <source>
        <dbReference type="PROSITE-ProRule" id="PRU00335"/>
    </source>
</evidence>